<protein>
    <submittedName>
        <fullName evidence="1">Uncharacterized protein</fullName>
    </submittedName>
</protein>
<gene>
    <name evidence="1" type="ORF">DPEC_G00332020</name>
</gene>
<accession>A0ACC2F601</accession>
<dbReference type="Proteomes" id="UP001157502">
    <property type="component" value="Chromosome 33"/>
</dbReference>
<evidence type="ECO:0000313" key="1">
    <source>
        <dbReference type="EMBL" id="KAJ7986789.1"/>
    </source>
</evidence>
<organism evidence="1 2">
    <name type="scientific">Dallia pectoralis</name>
    <name type="common">Alaska blackfish</name>
    <dbReference type="NCBI Taxonomy" id="75939"/>
    <lineage>
        <taxon>Eukaryota</taxon>
        <taxon>Metazoa</taxon>
        <taxon>Chordata</taxon>
        <taxon>Craniata</taxon>
        <taxon>Vertebrata</taxon>
        <taxon>Euteleostomi</taxon>
        <taxon>Actinopterygii</taxon>
        <taxon>Neopterygii</taxon>
        <taxon>Teleostei</taxon>
        <taxon>Protacanthopterygii</taxon>
        <taxon>Esociformes</taxon>
        <taxon>Umbridae</taxon>
        <taxon>Dallia</taxon>
    </lineage>
</organism>
<sequence>MLVGTLGTYPDEGSRNALTIPGENSKQEGATDRACISPILFREEMASKKIALRVTNLSGTSSMGSNGARERPSSTMARSQNGTLNWVYLPFSAPRGEQFPSGGIRLPCGWSSGVKDGLNDLSRET</sequence>
<evidence type="ECO:0000313" key="2">
    <source>
        <dbReference type="Proteomes" id="UP001157502"/>
    </source>
</evidence>
<proteinExistence type="predicted"/>
<dbReference type="EMBL" id="CM055760">
    <property type="protein sequence ID" value="KAJ7986789.1"/>
    <property type="molecule type" value="Genomic_DNA"/>
</dbReference>
<keyword evidence="2" id="KW-1185">Reference proteome</keyword>
<reference evidence="1" key="1">
    <citation type="submission" date="2021-05" db="EMBL/GenBank/DDBJ databases">
        <authorList>
            <person name="Pan Q."/>
            <person name="Jouanno E."/>
            <person name="Zahm M."/>
            <person name="Klopp C."/>
            <person name="Cabau C."/>
            <person name="Louis A."/>
            <person name="Berthelot C."/>
            <person name="Parey E."/>
            <person name="Roest Crollius H."/>
            <person name="Montfort J."/>
            <person name="Robinson-Rechavi M."/>
            <person name="Bouchez O."/>
            <person name="Lampietro C."/>
            <person name="Lopez Roques C."/>
            <person name="Donnadieu C."/>
            <person name="Postlethwait J."/>
            <person name="Bobe J."/>
            <person name="Dillon D."/>
            <person name="Chandos A."/>
            <person name="von Hippel F."/>
            <person name="Guiguen Y."/>
        </authorList>
    </citation>
    <scope>NUCLEOTIDE SEQUENCE</scope>
    <source>
        <strain evidence="1">YG-Jan2019</strain>
    </source>
</reference>
<comment type="caution">
    <text evidence="1">The sequence shown here is derived from an EMBL/GenBank/DDBJ whole genome shotgun (WGS) entry which is preliminary data.</text>
</comment>
<name>A0ACC2F601_DALPE</name>